<sequence>MEFDGRSGKEFIGIGRLEGSGGSKKKLEGNGRKEFSNCMNFYLISFELHGQIHRINYALKVVATRLALSQPSQLGLVIEAVRFHGVLGIQMLESGTSMSLWVRRSNVWSILLQSSWNSPLKFIRKLYNSMNDSNDASMNTFNAWTIVATIRETAPHLEEPWIKSRLTGTLGLQVR</sequence>
<dbReference type="Proteomes" id="UP001153076">
    <property type="component" value="Unassembled WGS sequence"/>
</dbReference>
<organism evidence="1 2">
    <name type="scientific">Carnegiea gigantea</name>
    <dbReference type="NCBI Taxonomy" id="171969"/>
    <lineage>
        <taxon>Eukaryota</taxon>
        <taxon>Viridiplantae</taxon>
        <taxon>Streptophyta</taxon>
        <taxon>Embryophyta</taxon>
        <taxon>Tracheophyta</taxon>
        <taxon>Spermatophyta</taxon>
        <taxon>Magnoliopsida</taxon>
        <taxon>eudicotyledons</taxon>
        <taxon>Gunneridae</taxon>
        <taxon>Pentapetalae</taxon>
        <taxon>Caryophyllales</taxon>
        <taxon>Cactineae</taxon>
        <taxon>Cactaceae</taxon>
        <taxon>Cactoideae</taxon>
        <taxon>Echinocereeae</taxon>
        <taxon>Carnegiea</taxon>
    </lineage>
</organism>
<gene>
    <name evidence="1" type="ORF">Cgig2_003644</name>
</gene>
<evidence type="ECO:0000313" key="1">
    <source>
        <dbReference type="EMBL" id="KAJ8425366.1"/>
    </source>
</evidence>
<name>A0A9Q1GR34_9CARY</name>
<protein>
    <submittedName>
        <fullName evidence="1">Uncharacterized protein</fullName>
    </submittedName>
</protein>
<accession>A0A9Q1GR34</accession>
<dbReference type="AlphaFoldDB" id="A0A9Q1GR34"/>
<reference evidence="1" key="1">
    <citation type="submission" date="2022-04" db="EMBL/GenBank/DDBJ databases">
        <title>Carnegiea gigantea Genome sequencing and assembly v2.</title>
        <authorList>
            <person name="Copetti D."/>
            <person name="Sanderson M.J."/>
            <person name="Burquez A."/>
            <person name="Wojciechowski M.F."/>
        </authorList>
    </citation>
    <scope>NUCLEOTIDE SEQUENCE</scope>
    <source>
        <strain evidence="1">SGP5-SGP5p</strain>
        <tissue evidence="1">Aerial part</tissue>
    </source>
</reference>
<keyword evidence="2" id="KW-1185">Reference proteome</keyword>
<proteinExistence type="predicted"/>
<dbReference type="EMBL" id="JAKOGI010001485">
    <property type="protein sequence ID" value="KAJ8425366.1"/>
    <property type="molecule type" value="Genomic_DNA"/>
</dbReference>
<evidence type="ECO:0000313" key="2">
    <source>
        <dbReference type="Proteomes" id="UP001153076"/>
    </source>
</evidence>
<comment type="caution">
    <text evidence="1">The sequence shown here is derived from an EMBL/GenBank/DDBJ whole genome shotgun (WGS) entry which is preliminary data.</text>
</comment>